<feature type="compositionally biased region" description="Polar residues" evidence="4">
    <location>
        <begin position="495"/>
        <end position="517"/>
    </location>
</feature>
<protein>
    <submittedName>
        <fullName evidence="7">GTPase IMAP family member 8-like</fullName>
    </submittedName>
</protein>
<proteinExistence type="inferred from homology"/>
<name>A0A8M1KUN7_CLUHA</name>
<evidence type="ECO:0000256" key="3">
    <source>
        <dbReference type="ARBA" id="ARBA00023134"/>
    </source>
</evidence>
<dbReference type="GeneID" id="105894802"/>
<dbReference type="RefSeq" id="XP_042565319.1">
    <property type="nucleotide sequence ID" value="XM_042709385.1"/>
</dbReference>
<feature type="region of interest" description="Disordered" evidence="4">
    <location>
        <begin position="495"/>
        <end position="532"/>
    </location>
</feature>
<dbReference type="InterPro" id="IPR045058">
    <property type="entry name" value="GIMA/IAN/Toc"/>
</dbReference>
<dbReference type="InterPro" id="IPR006703">
    <property type="entry name" value="G_AIG1"/>
</dbReference>
<organism evidence="6 7">
    <name type="scientific">Clupea harengus</name>
    <name type="common">Atlantic herring</name>
    <dbReference type="NCBI Taxonomy" id="7950"/>
    <lineage>
        <taxon>Eukaryota</taxon>
        <taxon>Metazoa</taxon>
        <taxon>Chordata</taxon>
        <taxon>Craniata</taxon>
        <taxon>Vertebrata</taxon>
        <taxon>Euteleostomi</taxon>
        <taxon>Actinopterygii</taxon>
        <taxon>Neopterygii</taxon>
        <taxon>Teleostei</taxon>
        <taxon>Clupei</taxon>
        <taxon>Clupeiformes</taxon>
        <taxon>Clupeoidei</taxon>
        <taxon>Clupeidae</taxon>
        <taxon>Clupea</taxon>
    </lineage>
</organism>
<dbReference type="AlphaFoldDB" id="A0A8M1KUN7"/>
<feature type="region of interest" description="Disordered" evidence="4">
    <location>
        <begin position="227"/>
        <end position="279"/>
    </location>
</feature>
<dbReference type="Proteomes" id="UP000515152">
    <property type="component" value="Chromosome 2"/>
</dbReference>
<feature type="compositionally biased region" description="Basic and acidic residues" evidence="4">
    <location>
        <begin position="520"/>
        <end position="532"/>
    </location>
</feature>
<dbReference type="PANTHER" id="PTHR10903:SF170">
    <property type="entry name" value="GTPASE IMAP FAMILY MEMBER 7"/>
    <property type="match status" value="1"/>
</dbReference>
<feature type="domain" description="AIG1-type G" evidence="5">
    <location>
        <begin position="15"/>
        <end position="220"/>
    </location>
</feature>
<dbReference type="PROSITE" id="PS51720">
    <property type="entry name" value="G_AIG1"/>
    <property type="match status" value="2"/>
</dbReference>
<dbReference type="KEGG" id="char:105894802"/>
<feature type="compositionally biased region" description="Basic and acidic residues" evidence="4">
    <location>
        <begin position="237"/>
        <end position="249"/>
    </location>
</feature>
<feature type="domain" description="AIG1-type G" evidence="5">
    <location>
        <begin position="283"/>
        <end position="483"/>
    </location>
</feature>
<accession>A0A8M1KUN7</accession>
<dbReference type="FunFam" id="3.40.50.300:FF:000366">
    <property type="entry name" value="GTPase, IMAP family member 2"/>
    <property type="match status" value="1"/>
</dbReference>
<evidence type="ECO:0000256" key="4">
    <source>
        <dbReference type="SAM" id="MobiDB-lite"/>
    </source>
</evidence>
<dbReference type="Pfam" id="PF04548">
    <property type="entry name" value="AIG1"/>
    <property type="match status" value="2"/>
</dbReference>
<dbReference type="CDD" id="cd01852">
    <property type="entry name" value="AIG1"/>
    <property type="match status" value="1"/>
</dbReference>
<comment type="similarity">
    <text evidence="1">Belongs to the TRAFAC class TrmE-Era-EngA-EngB-Septin-like GTPase superfamily. AIG1/Toc34/Toc159-like paraseptin GTPase family. IAN subfamily.</text>
</comment>
<keyword evidence="3" id="KW-0342">GTP-binding</keyword>
<evidence type="ECO:0000259" key="5">
    <source>
        <dbReference type="PROSITE" id="PS51720"/>
    </source>
</evidence>
<gene>
    <name evidence="7" type="primary">LOC105894802</name>
</gene>
<evidence type="ECO:0000313" key="6">
    <source>
        <dbReference type="Proteomes" id="UP000515152"/>
    </source>
</evidence>
<evidence type="ECO:0000256" key="1">
    <source>
        <dbReference type="ARBA" id="ARBA00008535"/>
    </source>
</evidence>
<dbReference type="GO" id="GO:0005525">
    <property type="term" value="F:GTP binding"/>
    <property type="evidence" value="ECO:0007669"/>
    <property type="project" value="UniProtKB-KW"/>
</dbReference>
<evidence type="ECO:0000256" key="2">
    <source>
        <dbReference type="ARBA" id="ARBA00022741"/>
    </source>
</evidence>
<reference evidence="7" key="1">
    <citation type="submission" date="2025-08" db="UniProtKB">
        <authorList>
            <consortium name="RefSeq"/>
        </authorList>
    </citation>
    <scope>IDENTIFICATION</scope>
</reference>
<keyword evidence="2" id="KW-0547">Nucleotide-binding</keyword>
<keyword evidence="6" id="KW-1185">Reference proteome</keyword>
<evidence type="ECO:0000313" key="7">
    <source>
        <dbReference type="RefSeq" id="XP_042565319.1"/>
    </source>
</evidence>
<dbReference type="PANTHER" id="PTHR10903">
    <property type="entry name" value="GTPASE, IMAP FAMILY MEMBER-RELATED"/>
    <property type="match status" value="1"/>
</dbReference>
<sequence length="586" mass="64993">MDYAPLPIALFIANLSDLRIVLLGKSGMGKSSCGNTILGRDAFQTRSSSASAPVTQQCDMATGRNRGRGKRLLVTDTPDLFDSQLTYDQVRKQITDIKHLTSPGPHVLLLVIQPSRLGIEGVVLKMIEEAFGDRALAFTMAIFTHVDNEAERTFIDLPVSKNLLGLLSNRYHLLNNTDKDDRRQVNSLLDKINKMVEENACLCNPKTGTEYDSLASHVSKYVSITRPDPVGESMCQKGDRPHSEQEAPKPRLTPKPGDQVSTAQGKAQPEGLTHRENTGNVVKESVRLVLLGKTGVGKSATGNTILGRREFQSSSMQQSATINCEKKSTVIGAREVEVIDTPGLFNSAVTPEKACEEIGKCISFASPGPHVFLLLLSVGRFTQEEREAVKMIQEIFGEEANKYTIVGFTRGDNLDDGDIEGYIQKGNAKLRELIQDCGGRYHIFNNKDINNEHQVSSLLEKIDKMIHQNGGGFYTTRFYENIERKIKTRENSLREMSQQPLLQQSTTHSEINDQNLHTSKKNENKDVSSFEKSVTDKEGMKIYVTPDGLVIRFEAEMAQAVETARVVEEKIKSGNAKKTKIFCKIA</sequence>
<dbReference type="OrthoDB" id="8954335at2759"/>